<feature type="transmembrane region" description="Helical" evidence="1">
    <location>
        <begin position="31"/>
        <end position="54"/>
    </location>
</feature>
<keyword evidence="1" id="KW-0472">Membrane</keyword>
<dbReference type="Proteomes" id="UP001081071">
    <property type="component" value="Unassembled WGS sequence"/>
</dbReference>
<keyword evidence="3" id="KW-1185">Reference proteome</keyword>
<feature type="transmembrane region" description="Helical" evidence="1">
    <location>
        <begin position="216"/>
        <end position="237"/>
    </location>
</feature>
<feature type="transmembrane region" description="Helical" evidence="1">
    <location>
        <begin position="291"/>
        <end position="310"/>
    </location>
</feature>
<feature type="transmembrane region" description="Helical" evidence="1">
    <location>
        <begin position="340"/>
        <end position="359"/>
    </location>
</feature>
<feature type="transmembrane region" description="Helical" evidence="1">
    <location>
        <begin position="159"/>
        <end position="179"/>
    </location>
</feature>
<evidence type="ECO:0000256" key="1">
    <source>
        <dbReference type="SAM" id="Phobius"/>
    </source>
</evidence>
<protein>
    <submittedName>
        <fullName evidence="2">Uncharacterized protein</fullName>
    </submittedName>
</protein>
<feature type="transmembrane region" description="Helical" evidence="1">
    <location>
        <begin position="191"/>
        <end position="210"/>
    </location>
</feature>
<feature type="transmembrane region" description="Helical" evidence="1">
    <location>
        <begin position="379"/>
        <end position="399"/>
    </location>
</feature>
<evidence type="ECO:0000313" key="2">
    <source>
        <dbReference type="EMBL" id="MCZ4517182.1"/>
    </source>
</evidence>
<proteinExistence type="predicted"/>
<keyword evidence="1" id="KW-0812">Transmembrane</keyword>
<dbReference type="RefSeq" id="WP_269601787.1">
    <property type="nucleotide sequence ID" value="NZ_JAPWIJ010000001.1"/>
</dbReference>
<reference evidence="2" key="1">
    <citation type="submission" date="2022-12" db="EMBL/GenBank/DDBJ databases">
        <authorList>
            <person name="Krivoruchko A.V."/>
            <person name="Elkin A."/>
        </authorList>
    </citation>
    <scope>NUCLEOTIDE SEQUENCE</scope>
    <source>
        <strain evidence="2">IEGM 1391</strain>
    </source>
</reference>
<evidence type="ECO:0000313" key="3">
    <source>
        <dbReference type="Proteomes" id="UP001081071"/>
    </source>
</evidence>
<feature type="transmembrane region" description="Helical" evidence="1">
    <location>
        <begin position="244"/>
        <end position="262"/>
    </location>
</feature>
<gene>
    <name evidence="2" type="ORF">O4220_01545</name>
</gene>
<name>A0ABT4M8A8_9NOCA</name>
<feature type="transmembrane region" description="Helical" evidence="1">
    <location>
        <begin position="316"/>
        <end position="333"/>
    </location>
</feature>
<feature type="transmembrane region" description="Helical" evidence="1">
    <location>
        <begin position="268"/>
        <end position="284"/>
    </location>
</feature>
<feature type="transmembrane region" description="Helical" evidence="1">
    <location>
        <begin position="66"/>
        <end position="84"/>
    </location>
</feature>
<dbReference type="EMBL" id="JAPWIJ010000001">
    <property type="protein sequence ID" value="MCZ4517182.1"/>
    <property type="molecule type" value="Genomic_DNA"/>
</dbReference>
<keyword evidence="1" id="KW-1133">Transmembrane helix</keyword>
<accession>A0ABT4M8A8</accession>
<comment type="caution">
    <text evidence="2">The sequence shown here is derived from an EMBL/GenBank/DDBJ whole genome shotgun (WGS) entry which is preliminary data.</text>
</comment>
<sequence length="402" mass="40442">MKVLSMLLAGLTVGYSISVMALREPLLYNDFGFGASAIVDGVVVLAVAAAVSAVVSARSGGRATPWIAVGALLVIVFESLGMASGLLGDWAAALSGGVLLGASAILSATHRGAQAALALGVLAAARVGAELGTLLTSSSGPQFAWVVAGPEDAVVPERAAIAVVLAVFAAIFLVAGYRTSSVAASQASTRMLAVGIALPLVAGGFGWWASEYSDSTLVWFLALAGLTASALVAAWLLPKRDGSLILVLLASWAAGVGALSFLDTTYASLGFTVLLLAAGGLVAYRFPQIYLGLLALLVLAAANLAQSYLGDLPASLVQWAVPVIAGYVVVSALPAAPTSLAIGMTVPFTMVLTVTIYGGSYGALESGADFFGGSQPTETALAIGGIVVLSVCAAGVWLLRRR</sequence>
<organism evidence="2 3">
    <name type="scientific">Rhodococcus ruber</name>
    <dbReference type="NCBI Taxonomy" id="1830"/>
    <lineage>
        <taxon>Bacteria</taxon>
        <taxon>Bacillati</taxon>
        <taxon>Actinomycetota</taxon>
        <taxon>Actinomycetes</taxon>
        <taxon>Mycobacteriales</taxon>
        <taxon>Nocardiaceae</taxon>
        <taxon>Rhodococcus</taxon>
    </lineage>
</organism>